<evidence type="ECO:0000313" key="2">
    <source>
        <dbReference type="EMBL" id="CAK9109965.1"/>
    </source>
</evidence>
<comment type="caution">
    <text evidence="2">The sequence shown here is derived from an EMBL/GenBank/DDBJ whole genome shotgun (WGS) entry which is preliminary data.</text>
</comment>
<protein>
    <recommendedName>
        <fullName evidence="4">Secreted protein</fullName>
    </recommendedName>
</protein>
<keyword evidence="1" id="KW-0812">Transmembrane</keyword>
<keyword evidence="3" id="KW-1185">Reference proteome</keyword>
<sequence length="135" mass="15124">MLALVVMLEANSLELVVTRFIPAMCFCCLLCTVLGSGFTEFNQRNRWSRSHGFCVLGDLRPSHSHLGCGAGGGRVGEIPQDRVGQADWSLKVPAKIFFPKMDNHWMTRRGRLEDALWTTIMTVPKKQVILLFLSS</sequence>
<proteinExistence type="predicted"/>
<feature type="transmembrane region" description="Helical" evidence="1">
    <location>
        <begin position="20"/>
        <end position="39"/>
    </location>
</feature>
<dbReference type="EMBL" id="CAXAMN010027306">
    <property type="protein sequence ID" value="CAK9109965.1"/>
    <property type="molecule type" value="Genomic_DNA"/>
</dbReference>
<evidence type="ECO:0008006" key="4">
    <source>
        <dbReference type="Google" id="ProtNLM"/>
    </source>
</evidence>
<reference evidence="2 3" key="1">
    <citation type="submission" date="2024-02" db="EMBL/GenBank/DDBJ databases">
        <authorList>
            <person name="Chen Y."/>
            <person name="Shah S."/>
            <person name="Dougan E. K."/>
            <person name="Thang M."/>
            <person name="Chan C."/>
        </authorList>
    </citation>
    <scope>NUCLEOTIDE SEQUENCE [LARGE SCALE GENOMIC DNA]</scope>
</reference>
<gene>
    <name evidence="2" type="ORF">CCMP2556_LOCUS51154</name>
</gene>
<dbReference type="Proteomes" id="UP001642484">
    <property type="component" value="Unassembled WGS sequence"/>
</dbReference>
<evidence type="ECO:0000313" key="3">
    <source>
        <dbReference type="Proteomes" id="UP001642484"/>
    </source>
</evidence>
<keyword evidence="1" id="KW-0472">Membrane</keyword>
<accession>A0ABP0SCH9</accession>
<organism evidence="2 3">
    <name type="scientific">Durusdinium trenchii</name>
    <dbReference type="NCBI Taxonomy" id="1381693"/>
    <lineage>
        <taxon>Eukaryota</taxon>
        <taxon>Sar</taxon>
        <taxon>Alveolata</taxon>
        <taxon>Dinophyceae</taxon>
        <taxon>Suessiales</taxon>
        <taxon>Symbiodiniaceae</taxon>
        <taxon>Durusdinium</taxon>
    </lineage>
</organism>
<evidence type="ECO:0000256" key="1">
    <source>
        <dbReference type="SAM" id="Phobius"/>
    </source>
</evidence>
<name>A0ABP0SCH9_9DINO</name>
<keyword evidence="1" id="KW-1133">Transmembrane helix</keyword>